<gene>
    <name evidence="1" type="ORF">SAMN05216516_102143</name>
</gene>
<accession>A0A1I4VXE2</accession>
<protein>
    <submittedName>
        <fullName evidence="1">Cyclohexadienyl dehydratase</fullName>
    </submittedName>
</protein>
<keyword evidence="2" id="KW-1185">Reference proteome</keyword>
<name>A0A1I4VXE2_9GAMM</name>
<dbReference type="STRING" id="1367852.SAMN05216516_102143"/>
<reference evidence="2" key="1">
    <citation type="submission" date="2016-10" db="EMBL/GenBank/DDBJ databases">
        <authorList>
            <person name="Varghese N."/>
            <person name="Submissions S."/>
        </authorList>
    </citation>
    <scope>NUCLEOTIDE SEQUENCE [LARGE SCALE GENOMIC DNA]</scope>
    <source>
        <strain evidence="2">N6PO6</strain>
    </source>
</reference>
<evidence type="ECO:0000313" key="1">
    <source>
        <dbReference type="EMBL" id="SFN05923.1"/>
    </source>
</evidence>
<dbReference type="Proteomes" id="UP000242222">
    <property type="component" value="Unassembled WGS sequence"/>
</dbReference>
<proteinExistence type="predicted"/>
<dbReference type="EMBL" id="FOVC01000002">
    <property type="protein sequence ID" value="SFN05923.1"/>
    <property type="molecule type" value="Genomic_DNA"/>
</dbReference>
<evidence type="ECO:0000313" key="2">
    <source>
        <dbReference type="Proteomes" id="UP000242222"/>
    </source>
</evidence>
<dbReference type="AlphaFoldDB" id="A0A1I4VXE2"/>
<dbReference type="Gene3D" id="3.40.190.10">
    <property type="entry name" value="Periplasmic binding protein-like II"/>
    <property type="match status" value="1"/>
</dbReference>
<organism evidence="1 2">
    <name type="scientific">Izhakiella capsodis</name>
    <dbReference type="NCBI Taxonomy" id="1367852"/>
    <lineage>
        <taxon>Bacteria</taxon>
        <taxon>Pseudomonadati</taxon>
        <taxon>Pseudomonadota</taxon>
        <taxon>Gammaproteobacteria</taxon>
        <taxon>Enterobacterales</taxon>
        <taxon>Erwiniaceae</taxon>
        <taxon>Izhakiella</taxon>
    </lineage>
</organism>
<sequence length="118" mass="13463">MGGISVTLQCQQAWFAERLDTDENISRVRCADRTNYQTIEQRNQPVVRLIEPAGGTNEAFVHSPLPRASLSLFYDNLKIFQQMVDNRAHVMFTDASGAQFQMKHYPQHCGLNPQKPLQ</sequence>